<dbReference type="UniPathway" id="UPA00391"/>
<dbReference type="GO" id="GO:0070497">
    <property type="term" value="F:6-carboxytetrahydropterin synthase activity"/>
    <property type="evidence" value="ECO:0007669"/>
    <property type="project" value="UniProtKB-EC"/>
</dbReference>
<comment type="pathway">
    <text evidence="2">Purine metabolism; 7-cyano-7-deazaguanine biosynthesis.</text>
</comment>
<organism evidence="8 9">
    <name type="scientific">Maricaulis maris (strain MCS10)</name>
    <name type="common">Caulobacter maris</name>
    <dbReference type="NCBI Taxonomy" id="394221"/>
    <lineage>
        <taxon>Bacteria</taxon>
        <taxon>Pseudomonadati</taxon>
        <taxon>Pseudomonadota</taxon>
        <taxon>Alphaproteobacteria</taxon>
        <taxon>Maricaulales</taxon>
        <taxon>Maricaulaceae</taxon>
        <taxon>Maricaulis</taxon>
    </lineage>
</organism>
<dbReference type="EC" id="4.1.2.50" evidence="4"/>
<dbReference type="SUPFAM" id="SSF55620">
    <property type="entry name" value="Tetrahydrobiopterin biosynthesis enzymes-like"/>
    <property type="match status" value="1"/>
</dbReference>
<evidence type="ECO:0000256" key="5">
    <source>
        <dbReference type="ARBA" id="ARBA00018141"/>
    </source>
</evidence>
<gene>
    <name evidence="8" type="ordered locus">Mmar10_1499</name>
</gene>
<dbReference type="KEGG" id="mmr:Mmar10_1499"/>
<dbReference type="eggNOG" id="COG0720">
    <property type="taxonomic scope" value="Bacteria"/>
</dbReference>
<evidence type="ECO:0000256" key="2">
    <source>
        <dbReference type="ARBA" id="ARBA00005061"/>
    </source>
</evidence>
<protein>
    <recommendedName>
        <fullName evidence="5">6-carboxy-5,6,7,8-tetrahydropterin synthase</fullName>
        <ecNumber evidence="4">4.1.2.50</ecNumber>
    </recommendedName>
    <alternativeName>
        <fullName evidence="6">Queuosine biosynthesis protein QueD</fullName>
    </alternativeName>
</protein>
<evidence type="ECO:0000256" key="4">
    <source>
        <dbReference type="ARBA" id="ARBA00012982"/>
    </source>
</evidence>
<evidence type="ECO:0000256" key="1">
    <source>
        <dbReference type="ARBA" id="ARBA00002285"/>
    </source>
</evidence>
<evidence type="ECO:0000256" key="3">
    <source>
        <dbReference type="ARBA" id="ARBA00008900"/>
    </source>
</evidence>
<accession>Q0APJ6</accession>
<dbReference type="InterPro" id="IPR038418">
    <property type="entry name" value="6-PTP_synth/QueD_sf"/>
</dbReference>
<dbReference type="HOGENOM" id="CLU_111016_4_0_5"/>
<comment type="catalytic activity">
    <reaction evidence="7">
        <text>7,8-dihydroneopterin 3'-triphosphate + H2O = 6-carboxy-5,6,7,8-tetrahydropterin + triphosphate + acetaldehyde + 2 H(+)</text>
        <dbReference type="Rhea" id="RHEA:27966"/>
        <dbReference type="ChEBI" id="CHEBI:15343"/>
        <dbReference type="ChEBI" id="CHEBI:15377"/>
        <dbReference type="ChEBI" id="CHEBI:15378"/>
        <dbReference type="ChEBI" id="CHEBI:18036"/>
        <dbReference type="ChEBI" id="CHEBI:58462"/>
        <dbReference type="ChEBI" id="CHEBI:61032"/>
        <dbReference type="EC" id="4.1.2.50"/>
    </reaction>
</comment>
<dbReference type="EMBL" id="CP000449">
    <property type="protein sequence ID" value="ABI65791.1"/>
    <property type="molecule type" value="Genomic_DNA"/>
</dbReference>
<name>Q0APJ6_MARMM</name>
<reference evidence="8 9" key="1">
    <citation type="submission" date="2006-08" db="EMBL/GenBank/DDBJ databases">
        <title>Complete sequence of Maricaulis maris MCS10.</title>
        <authorList>
            <consortium name="US DOE Joint Genome Institute"/>
            <person name="Copeland A."/>
            <person name="Lucas S."/>
            <person name="Lapidus A."/>
            <person name="Barry K."/>
            <person name="Detter J.C."/>
            <person name="Glavina del Rio T."/>
            <person name="Hammon N."/>
            <person name="Israni S."/>
            <person name="Dalin E."/>
            <person name="Tice H."/>
            <person name="Pitluck S."/>
            <person name="Saunders E."/>
            <person name="Brettin T."/>
            <person name="Bruce D."/>
            <person name="Han C."/>
            <person name="Tapia R."/>
            <person name="Gilna P."/>
            <person name="Schmutz J."/>
            <person name="Larimer F."/>
            <person name="Land M."/>
            <person name="Hauser L."/>
            <person name="Kyrpides N."/>
            <person name="Mikhailova N."/>
            <person name="Viollier P."/>
            <person name="Stephens C."/>
            <person name="Richardson P."/>
        </authorList>
    </citation>
    <scope>NUCLEOTIDE SEQUENCE [LARGE SCALE GENOMIC DNA]</scope>
    <source>
        <strain evidence="8 9">MCS10</strain>
    </source>
</reference>
<dbReference type="STRING" id="394221.Mmar10_1499"/>
<comment type="function">
    <text evidence="1">Catalyzes the conversion of 7,8-dihydroneopterin triphosphate (H2NTP) to 6-carboxy-5,6,7,8-tetrahydropterin (CPH4) and acetaldehyde.</text>
</comment>
<dbReference type="Proteomes" id="UP000001964">
    <property type="component" value="Chromosome"/>
</dbReference>
<dbReference type="Gene3D" id="3.30.479.10">
    <property type="entry name" value="6-pyruvoyl tetrahydropterin synthase/QueD"/>
    <property type="match status" value="1"/>
</dbReference>
<dbReference type="AlphaFoldDB" id="Q0APJ6"/>
<dbReference type="InterPro" id="IPR007115">
    <property type="entry name" value="6-PTP_synth/QueD"/>
</dbReference>
<sequence>MSQAIGAHRLRNGSSGMAHLSTKSYGNERGLTCCSRQWAADSHCALLHGYSFGFNFVFAAEQLDKRGWVLDFGKGGFGPIKDWLHEMFDHTLLIAEDDPERPVLEALGERGLARVKVVPGTSCERMAEMAFHKASQVVKAATGGRCWVESVECSEHASNSAIYRSATAMTRLVDVERMQDALTQD</sequence>
<proteinExistence type="inferred from homology"/>
<evidence type="ECO:0000313" key="8">
    <source>
        <dbReference type="EMBL" id="ABI65791.1"/>
    </source>
</evidence>
<evidence type="ECO:0000313" key="9">
    <source>
        <dbReference type="Proteomes" id="UP000001964"/>
    </source>
</evidence>
<keyword evidence="9" id="KW-1185">Reference proteome</keyword>
<evidence type="ECO:0000256" key="6">
    <source>
        <dbReference type="ARBA" id="ARBA00031449"/>
    </source>
</evidence>
<dbReference type="Pfam" id="PF01242">
    <property type="entry name" value="PTPS"/>
    <property type="match status" value="1"/>
</dbReference>
<evidence type="ECO:0000256" key="7">
    <source>
        <dbReference type="ARBA" id="ARBA00048807"/>
    </source>
</evidence>
<comment type="similarity">
    <text evidence="3">Belongs to the PTPS family. QueD subfamily.</text>
</comment>